<dbReference type="EMBL" id="CP158367">
    <property type="protein sequence ID" value="XBX75844.1"/>
    <property type="molecule type" value="Genomic_DNA"/>
</dbReference>
<dbReference type="AlphaFoldDB" id="A0AAU7VP41"/>
<proteinExistence type="predicted"/>
<gene>
    <name evidence="1" type="ORF">PRVXT_001002</name>
</gene>
<dbReference type="RefSeq" id="WP_350344580.1">
    <property type="nucleotide sequence ID" value="NZ_CP158367.1"/>
</dbReference>
<sequence>MIYHDKSEDISVMQVRKKREDRWEKLIKRYEGTNKSWNIEEILIILKDLQDYLCVDFPEEKNITQQQLRQSFKNVCQVALSLGEKQKNIKTPLTRYETNKLCYAIKVLKSQRGK</sequence>
<protein>
    <submittedName>
        <fullName evidence="1">Uncharacterized protein</fullName>
    </submittedName>
</protein>
<name>A0AAU7VP41_9FIRM</name>
<reference evidence="1" key="2">
    <citation type="submission" date="2024-06" db="EMBL/GenBank/DDBJ databases">
        <authorList>
            <person name="Petrova K.O."/>
            <person name="Toshchakov S.V."/>
            <person name="Boltjanskaja Y.V."/>
            <person name="Kevbrin V."/>
        </authorList>
    </citation>
    <scope>NUCLEOTIDE SEQUENCE</scope>
    <source>
        <strain evidence="1">Z-910T</strain>
    </source>
</reference>
<organism evidence="1">
    <name type="scientific">Proteinivorax tanatarense</name>
    <dbReference type="NCBI Taxonomy" id="1260629"/>
    <lineage>
        <taxon>Bacteria</taxon>
        <taxon>Bacillati</taxon>
        <taxon>Bacillota</taxon>
        <taxon>Clostridia</taxon>
        <taxon>Eubacteriales</taxon>
        <taxon>Proteinivoracaceae</taxon>
        <taxon>Proteinivorax</taxon>
    </lineage>
</organism>
<reference evidence="1" key="1">
    <citation type="journal article" date="2013" name="Extremophiles">
        <title>Proteinivorax tanatarense gen. nov., sp. nov., an anaerobic, haloalkaliphilic, proteolytic bacterium isolated from a decaying algal bloom, and proposal of Proteinivoraceae fam. nov.</title>
        <authorList>
            <person name="Kevbrin V."/>
            <person name="Boltyanskaya Y."/>
            <person name="Zhilina T."/>
            <person name="Kolganova T."/>
            <person name="Lavrentjeva E."/>
            <person name="Kuznetsov B."/>
        </authorList>
    </citation>
    <scope>NUCLEOTIDE SEQUENCE</scope>
    <source>
        <strain evidence="1">Z-910T</strain>
    </source>
</reference>
<accession>A0AAU7VP41</accession>
<evidence type="ECO:0000313" key="1">
    <source>
        <dbReference type="EMBL" id="XBX75844.1"/>
    </source>
</evidence>